<evidence type="ECO:0000256" key="2">
    <source>
        <dbReference type="ARBA" id="ARBA00023002"/>
    </source>
</evidence>
<accession>A0A929PVH8</accession>
<evidence type="ECO:0000256" key="1">
    <source>
        <dbReference type="ARBA" id="ARBA00009986"/>
    </source>
</evidence>
<dbReference type="InterPro" id="IPR016162">
    <property type="entry name" value="Ald_DH_N"/>
</dbReference>
<dbReference type="CDD" id="cd07082">
    <property type="entry name" value="ALDH_F11_NP-GAPDH"/>
    <property type="match status" value="1"/>
</dbReference>
<dbReference type="RefSeq" id="WP_194110236.1">
    <property type="nucleotide sequence ID" value="NZ_JADFFL010000002.1"/>
</dbReference>
<proteinExistence type="inferred from homology"/>
<keyword evidence="5" id="KW-1185">Reference proteome</keyword>
<evidence type="ECO:0000313" key="5">
    <source>
        <dbReference type="Proteomes" id="UP000622475"/>
    </source>
</evidence>
<organism evidence="4 5">
    <name type="scientific">Mucilaginibacter myungsuensis</name>
    <dbReference type="NCBI Taxonomy" id="649104"/>
    <lineage>
        <taxon>Bacteria</taxon>
        <taxon>Pseudomonadati</taxon>
        <taxon>Bacteroidota</taxon>
        <taxon>Sphingobacteriia</taxon>
        <taxon>Sphingobacteriales</taxon>
        <taxon>Sphingobacteriaceae</taxon>
        <taxon>Mucilaginibacter</taxon>
    </lineage>
</organism>
<dbReference type="PROSITE" id="PS00070">
    <property type="entry name" value="ALDEHYDE_DEHYDR_CYS"/>
    <property type="match status" value="1"/>
</dbReference>
<dbReference type="PANTHER" id="PTHR43353:SF5">
    <property type="entry name" value="SUCCINATE-SEMIALDEHYDE DEHYDROGENASE, MITOCHONDRIAL"/>
    <property type="match status" value="1"/>
</dbReference>
<protein>
    <submittedName>
        <fullName evidence="4">NADP-dependent glyceraldehyde-3-phosphate dehydrogenase</fullName>
    </submittedName>
</protein>
<dbReference type="InterPro" id="IPR050740">
    <property type="entry name" value="Aldehyde_DH_Superfamily"/>
</dbReference>
<evidence type="ECO:0000313" key="4">
    <source>
        <dbReference type="EMBL" id="MBE9661026.1"/>
    </source>
</evidence>
<dbReference type="Pfam" id="PF00171">
    <property type="entry name" value="Aldedh"/>
    <property type="match status" value="1"/>
</dbReference>
<evidence type="ECO:0000259" key="3">
    <source>
        <dbReference type="Pfam" id="PF00171"/>
    </source>
</evidence>
<dbReference type="Proteomes" id="UP000622475">
    <property type="component" value="Unassembled WGS sequence"/>
</dbReference>
<dbReference type="GO" id="GO:0016620">
    <property type="term" value="F:oxidoreductase activity, acting on the aldehyde or oxo group of donors, NAD or NADP as acceptor"/>
    <property type="evidence" value="ECO:0007669"/>
    <property type="project" value="InterPro"/>
</dbReference>
<dbReference type="InterPro" id="IPR016161">
    <property type="entry name" value="Ald_DH/histidinol_DH"/>
</dbReference>
<dbReference type="PANTHER" id="PTHR43353">
    <property type="entry name" value="SUCCINATE-SEMIALDEHYDE DEHYDROGENASE, MITOCHONDRIAL"/>
    <property type="match status" value="1"/>
</dbReference>
<dbReference type="AlphaFoldDB" id="A0A929PVH8"/>
<gene>
    <name evidence="4" type="ORF">IRJ16_03950</name>
</gene>
<dbReference type="InterPro" id="IPR015590">
    <property type="entry name" value="Aldehyde_DH_dom"/>
</dbReference>
<reference evidence="4" key="1">
    <citation type="submission" date="2020-10" db="EMBL/GenBank/DDBJ databases">
        <title>Mucilaginibacter mali sp. nov., isolated from rhizosphere soil of apple orchard.</title>
        <authorList>
            <person name="Lee J.-S."/>
            <person name="Kim H.S."/>
            <person name="Kim J.-S."/>
        </authorList>
    </citation>
    <scope>NUCLEOTIDE SEQUENCE</scope>
    <source>
        <strain evidence="4">KCTC 22746</strain>
    </source>
</reference>
<name>A0A929PVH8_9SPHI</name>
<dbReference type="Gene3D" id="3.40.309.10">
    <property type="entry name" value="Aldehyde Dehydrogenase, Chain A, domain 2"/>
    <property type="match status" value="1"/>
</dbReference>
<dbReference type="Gene3D" id="3.40.605.10">
    <property type="entry name" value="Aldehyde Dehydrogenase, Chain A, domain 1"/>
    <property type="match status" value="1"/>
</dbReference>
<dbReference type="EMBL" id="JADFFL010000002">
    <property type="protein sequence ID" value="MBE9661026.1"/>
    <property type="molecule type" value="Genomic_DNA"/>
</dbReference>
<dbReference type="SUPFAM" id="SSF53720">
    <property type="entry name" value="ALDH-like"/>
    <property type="match status" value="1"/>
</dbReference>
<sequence length="540" mass="60002">MNFHDQLRELFVAEDQIPEQYRIEEVHQREYLSNGELKKWDGEVSEVYSPIMMPTTEGLKRKLIGTYPIGTEKEANEALEAALAAYNNGRGEWPTMSLDGRIKCMEQFVYKMSEQRDVVVKLLMWEIGKSLADSTKEFDRTVEYITATIDALKDIDRQSSRFEIAEGVVAQSRRSPLGVVLCMGPFNYPLNETFTTLIPAIIMGNTLLFKPPKHGTLLHYPLLAAFRDSFPKGVVNVVYGRGANVTPGLMRTGKINVLAFIGSSKVANDLKKSHPKLNRLRAVLSLDAKNAAIVTKHADLKLAVSECILGALSFNGQRCTAIKLIFVHKEVADEFNTLLGEAISKLQPGMPWTKGVNLTPVTEPGKPAYLKECIDDAIANGAKVINEHGGTNAESFFFPAVVYPVNEKMKLYREEQFGPVIPVIPFESIEEPIQYQIDSPHGMQVSIFSTDAKEISSLIDPFVNLVSRVNINAQCQRGPDVFPFTGRKDSAEGTLSVHDALRAFSIRSLVATKLNDVNKAIINEIVNDGDSNFLSTKYIL</sequence>
<keyword evidence="2" id="KW-0560">Oxidoreductase</keyword>
<comment type="caution">
    <text evidence="4">The sequence shown here is derived from an EMBL/GenBank/DDBJ whole genome shotgun (WGS) entry which is preliminary data.</text>
</comment>
<dbReference type="InterPro" id="IPR016160">
    <property type="entry name" value="Ald_DH_CS_CYS"/>
</dbReference>
<dbReference type="InterPro" id="IPR016163">
    <property type="entry name" value="Ald_DH_C"/>
</dbReference>
<feature type="domain" description="Aldehyde dehydrogenase" evidence="3">
    <location>
        <begin position="58"/>
        <end position="505"/>
    </location>
</feature>
<comment type="similarity">
    <text evidence="1">Belongs to the aldehyde dehydrogenase family.</text>
</comment>